<organism evidence="2 3">
    <name type="scientific">Aspergillus heteromorphus CBS 117.55</name>
    <dbReference type="NCBI Taxonomy" id="1448321"/>
    <lineage>
        <taxon>Eukaryota</taxon>
        <taxon>Fungi</taxon>
        <taxon>Dikarya</taxon>
        <taxon>Ascomycota</taxon>
        <taxon>Pezizomycotina</taxon>
        <taxon>Eurotiomycetes</taxon>
        <taxon>Eurotiomycetidae</taxon>
        <taxon>Eurotiales</taxon>
        <taxon>Aspergillaceae</taxon>
        <taxon>Aspergillus</taxon>
        <taxon>Aspergillus subgen. Circumdati</taxon>
    </lineage>
</organism>
<feature type="region of interest" description="Disordered" evidence="1">
    <location>
        <begin position="568"/>
        <end position="592"/>
    </location>
</feature>
<gene>
    <name evidence="2" type="ORF">BO70DRAFT_331738</name>
</gene>
<feature type="region of interest" description="Disordered" evidence="1">
    <location>
        <begin position="457"/>
        <end position="477"/>
    </location>
</feature>
<keyword evidence="3" id="KW-1185">Reference proteome</keyword>
<dbReference type="AlphaFoldDB" id="A0A317WPC7"/>
<feature type="compositionally biased region" description="Basic and acidic residues" evidence="1">
    <location>
        <begin position="572"/>
        <end position="584"/>
    </location>
</feature>
<dbReference type="Proteomes" id="UP000247233">
    <property type="component" value="Unassembled WGS sequence"/>
</dbReference>
<feature type="region of interest" description="Disordered" evidence="1">
    <location>
        <begin position="328"/>
        <end position="349"/>
    </location>
</feature>
<dbReference type="VEuPathDB" id="FungiDB:BO70DRAFT_331738"/>
<dbReference type="OrthoDB" id="5343429at2759"/>
<dbReference type="RefSeq" id="XP_025401900.1">
    <property type="nucleotide sequence ID" value="XM_025540887.1"/>
</dbReference>
<comment type="caution">
    <text evidence="2">The sequence shown here is derived from an EMBL/GenBank/DDBJ whole genome shotgun (WGS) entry which is preliminary data.</text>
</comment>
<feature type="compositionally biased region" description="Basic and acidic residues" evidence="1">
    <location>
        <begin position="458"/>
        <end position="472"/>
    </location>
</feature>
<dbReference type="GeneID" id="37063124"/>
<accession>A0A317WPC7</accession>
<protein>
    <recommendedName>
        <fullName evidence="4">TLDc domain-containing protein</fullName>
    </recommendedName>
</protein>
<evidence type="ECO:0000313" key="3">
    <source>
        <dbReference type="Proteomes" id="UP000247233"/>
    </source>
</evidence>
<reference evidence="2 3" key="1">
    <citation type="submission" date="2016-12" db="EMBL/GenBank/DDBJ databases">
        <title>The genomes of Aspergillus section Nigri reveals drivers in fungal speciation.</title>
        <authorList>
            <consortium name="DOE Joint Genome Institute"/>
            <person name="Vesth T.C."/>
            <person name="Nybo J."/>
            <person name="Theobald S."/>
            <person name="Brandl J."/>
            <person name="Frisvad J.C."/>
            <person name="Nielsen K.F."/>
            <person name="Lyhne E.K."/>
            <person name="Kogle M.E."/>
            <person name="Kuo A."/>
            <person name="Riley R."/>
            <person name="Clum A."/>
            <person name="Nolan M."/>
            <person name="Lipzen A."/>
            <person name="Salamov A."/>
            <person name="Henrissat B."/>
            <person name="Wiebenga A."/>
            <person name="De Vries R.P."/>
            <person name="Grigoriev I.V."/>
            <person name="Mortensen U.H."/>
            <person name="Andersen M.R."/>
            <person name="Baker S.E."/>
        </authorList>
    </citation>
    <scope>NUCLEOTIDE SEQUENCE [LARGE SCALE GENOMIC DNA]</scope>
    <source>
        <strain evidence="2 3">CBS 117.55</strain>
    </source>
</reference>
<proteinExistence type="predicted"/>
<dbReference type="EMBL" id="MSFL01000005">
    <property type="protein sequence ID" value="PWY88364.1"/>
    <property type="molecule type" value="Genomic_DNA"/>
</dbReference>
<evidence type="ECO:0000313" key="2">
    <source>
        <dbReference type="EMBL" id="PWY88364.1"/>
    </source>
</evidence>
<evidence type="ECO:0008006" key="4">
    <source>
        <dbReference type="Google" id="ProtNLM"/>
    </source>
</evidence>
<name>A0A317WPC7_9EURO</name>
<sequence length="618" mass="69131">MAALLDKVLFRMVFGDRKKKLDKFLRTTTPDSVLSNLHTCLVREGSTSITSQAVFDASSIRDSPQEQPYWTKKSFQNHLVRTHPDTTIPDTAINVLWTCFCFFAYHPFPLPSADDTKLYLPAFERALILLSVQGARLLGVADSDFGHRWGRHDEPCNCSFRTIRILRSISLVNRQSSNFAPQVAGFDTFNTDDAVDALLSIVPFHPKVNASPRDLKPLAERLLEGRRTDQYQIKVIDLAALLGLIMRLRVYDKPTWGSRDFHYGSFEDTTPGKEELAHILARSFCSGQEDKYLAPDTVLRALDILPNLEQWVHQLWAAIFQPCTSTESPKPNLLETQSSRSSPPLPPDTTTMDEILRAVSLFIPPFHPHKRTDQVRKLKPITFEKCYDDSIPSQSLTDSSGISLDMDLGHILQQFSEDNHPNRLSQSRLVLFLGHQAQDSSKDVPIVVGAFFPTTPAAKREEEKEPTERTVGDKSTISPLPVPQFLFQLQPTFRLFRWNGEGSSVTGTATATGYTDPHPTSNSNYLGDPIRSKVGVEIDSVTGQATFLRGTNRVSDGDGYEEVTVTVPSNSKKHDGTDTVHGDDGGQDQQARKTTFTVTRIALFNVDGGPNYDYENSW</sequence>
<evidence type="ECO:0000256" key="1">
    <source>
        <dbReference type="SAM" id="MobiDB-lite"/>
    </source>
</evidence>